<dbReference type="RefSeq" id="WP_110559213.1">
    <property type="nucleotide sequence ID" value="NZ_PRCW01000008.1"/>
</dbReference>
<evidence type="ECO:0000256" key="3">
    <source>
        <dbReference type="RuleBase" id="RU000363"/>
    </source>
</evidence>
<evidence type="ECO:0000259" key="4">
    <source>
        <dbReference type="SMART" id="SM00822"/>
    </source>
</evidence>
<reference evidence="5 6" key="1">
    <citation type="submission" date="2018-02" db="EMBL/GenBank/DDBJ databases">
        <authorList>
            <person name="Skraban J."/>
            <person name="Trcek J."/>
        </authorList>
    </citation>
    <scope>NUCLEOTIDE SEQUENCE [LARGE SCALE GENOMIC DNA]</scope>
    <source>
        <strain evidence="5 6">AV446</strain>
    </source>
</reference>
<dbReference type="CDD" id="cd05233">
    <property type="entry name" value="SDR_c"/>
    <property type="match status" value="1"/>
</dbReference>
<organism evidence="5 6">
    <name type="scientific">Novacetimonas pomaceti</name>
    <dbReference type="NCBI Taxonomy" id="2021998"/>
    <lineage>
        <taxon>Bacteria</taxon>
        <taxon>Pseudomonadati</taxon>
        <taxon>Pseudomonadota</taxon>
        <taxon>Alphaproteobacteria</taxon>
        <taxon>Acetobacterales</taxon>
        <taxon>Acetobacteraceae</taxon>
        <taxon>Novacetimonas</taxon>
    </lineage>
</organism>
<dbReference type="SUPFAM" id="SSF51735">
    <property type="entry name" value="NAD(P)-binding Rossmann-fold domains"/>
    <property type="match status" value="1"/>
</dbReference>
<dbReference type="Proteomes" id="UP000248116">
    <property type="component" value="Unassembled WGS sequence"/>
</dbReference>
<dbReference type="PRINTS" id="PR00080">
    <property type="entry name" value="SDRFAMILY"/>
</dbReference>
<comment type="similarity">
    <text evidence="1 3">Belongs to the short-chain dehydrogenases/reductases (SDR) family.</text>
</comment>
<evidence type="ECO:0000313" key="6">
    <source>
        <dbReference type="Proteomes" id="UP000248116"/>
    </source>
</evidence>
<evidence type="ECO:0000313" key="5">
    <source>
        <dbReference type="EMBL" id="PYD49189.1"/>
    </source>
</evidence>
<dbReference type="PROSITE" id="PS00061">
    <property type="entry name" value="ADH_SHORT"/>
    <property type="match status" value="1"/>
</dbReference>
<accession>A0ABX5P821</accession>
<dbReference type="Pfam" id="PF00106">
    <property type="entry name" value="adh_short"/>
    <property type="match status" value="1"/>
</dbReference>
<dbReference type="InterPro" id="IPR057326">
    <property type="entry name" value="KR_dom"/>
</dbReference>
<dbReference type="InterPro" id="IPR020904">
    <property type="entry name" value="Sc_DH/Rdtase_CS"/>
</dbReference>
<dbReference type="PRINTS" id="PR00081">
    <property type="entry name" value="GDHRDH"/>
</dbReference>
<dbReference type="PANTHER" id="PTHR42760:SF133">
    <property type="entry name" value="3-OXOACYL-[ACYL-CARRIER-PROTEIN] REDUCTASE"/>
    <property type="match status" value="1"/>
</dbReference>
<evidence type="ECO:0000256" key="1">
    <source>
        <dbReference type="ARBA" id="ARBA00006484"/>
    </source>
</evidence>
<dbReference type="PROSITE" id="PS51257">
    <property type="entry name" value="PROKAR_LIPOPROTEIN"/>
    <property type="match status" value="1"/>
</dbReference>
<evidence type="ECO:0000256" key="2">
    <source>
        <dbReference type="ARBA" id="ARBA00023002"/>
    </source>
</evidence>
<dbReference type="EMBL" id="PRCW01000008">
    <property type="protein sequence ID" value="PYD49189.1"/>
    <property type="molecule type" value="Genomic_DNA"/>
</dbReference>
<dbReference type="PANTHER" id="PTHR42760">
    <property type="entry name" value="SHORT-CHAIN DEHYDROGENASES/REDUCTASES FAMILY MEMBER"/>
    <property type="match status" value="1"/>
</dbReference>
<feature type="domain" description="Ketoreductase" evidence="4">
    <location>
        <begin position="11"/>
        <end position="191"/>
    </location>
</feature>
<gene>
    <name evidence="5" type="ORF">C3920_00730</name>
</gene>
<protein>
    <submittedName>
        <fullName evidence="5">Oxidoreductase</fullName>
    </submittedName>
</protein>
<keyword evidence="6" id="KW-1185">Reference proteome</keyword>
<dbReference type="InterPro" id="IPR002347">
    <property type="entry name" value="SDR_fam"/>
</dbReference>
<name>A0ABX5P821_9PROT</name>
<sequence>MTGQTLRFSGKVAVVTGAAGNIGLACAKRLAQSGAAVALLDMNADTLKAAVADVATHGVTARPYVCDVTDIAAVRDTIAAVVADFGAIDFLFNNAGYQGAFAPVQDYPEDDFARVMNINVCGAFHVLRTVARHMVERRFGRIVNTASMAGVQGPPNMAAYAASKFAIVGLTEVASKDLAPYNIRVNAISPAFMGPGMMWDRQVELQAKVGSQYFSTDPAEVAKQMIGSVPMRRYGNIDEIPGVVEFLLGEDSSYMTGMNLPIAGGIL</sequence>
<keyword evidence="2" id="KW-0560">Oxidoreductase</keyword>
<dbReference type="Gene3D" id="3.40.50.720">
    <property type="entry name" value="NAD(P)-binding Rossmann-like Domain"/>
    <property type="match status" value="1"/>
</dbReference>
<dbReference type="InterPro" id="IPR036291">
    <property type="entry name" value="NAD(P)-bd_dom_sf"/>
</dbReference>
<dbReference type="SMART" id="SM00822">
    <property type="entry name" value="PKS_KR"/>
    <property type="match status" value="1"/>
</dbReference>
<proteinExistence type="inferred from homology"/>
<comment type="caution">
    <text evidence="5">The sequence shown here is derived from an EMBL/GenBank/DDBJ whole genome shotgun (WGS) entry which is preliminary data.</text>
</comment>